<feature type="domain" description="Tr-type G" evidence="11">
    <location>
        <begin position="137"/>
        <end position="306"/>
    </location>
</feature>
<comment type="subcellular location">
    <subcellularLocation>
        <location evidence="8">Cytoplasm</location>
    </subcellularLocation>
</comment>
<dbReference type="InterPro" id="IPR015760">
    <property type="entry name" value="TIF_IF2"/>
</dbReference>
<dbReference type="Gene3D" id="3.40.50.10050">
    <property type="entry name" value="Translation initiation factor IF- 2, domain 3"/>
    <property type="match status" value="1"/>
</dbReference>
<dbReference type="InterPro" id="IPR000795">
    <property type="entry name" value="T_Tr_GTP-bd_dom"/>
</dbReference>
<feature type="binding site" evidence="8">
    <location>
        <begin position="246"/>
        <end position="249"/>
    </location>
    <ligand>
        <name>GTP</name>
        <dbReference type="ChEBI" id="CHEBI:37565"/>
    </ligand>
</feature>
<dbReference type="PANTHER" id="PTHR43381">
    <property type="entry name" value="TRANSLATION INITIATION FACTOR IF-2-RELATED"/>
    <property type="match status" value="1"/>
</dbReference>
<dbReference type="Pfam" id="PF00009">
    <property type="entry name" value="GTP_EFTU"/>
    <property type="match status" value="1"/>
</dbReference>
<evidence type="ECO:0000256" key="8">
    <source>
        <dbReference type="HAMAP-Rule" id="MF_00100"/>
    </source>
</evidence>
<dbReference type="Pfam" id="PF22042">
    <property type="entry name" value="EF-G_D2"/>
    <property type="match status" value="1"/>
</dbReference>
<evidence type="ECO:0000256" key="9">
    <source>
        <dbReference type="RuleBase" id="RU000644"/>
    </source>
</evidence>
<dbReference type="CDD" id="cd03692">
    <property type="entry name" value="mtIF2_IVc"/>
    <property type="match status" value="1"/>
</dbReference>
<evidence type="ECO:0000256" key="6">
    <source>
        <dbReference type="ARBA" id="ARBA00023134"/>
    </source>
</evidence>
<dbReference type="InterPro" id="IPR053905">
    <property type="entry name" value="EF-G-like_DII"/>
</dbReference>
<dbReference type="FunFam" id="2.40.30.10:FF:000007">
    <property type="entry name" value="Translation initiation factor IF-2"/>
    <property type="match status" value="1"/>
</dbReference>
<evidence type="ECO:0000259" key="11">
    <source>
        <dbReference type="PROSITE" id="PS51722"/>
    </source>
</evidence>
<dbReference type="KEGG" id="npy:NPRO_24180"/>
<keyword evidence="8" id="KW-0963">Cytoplasm</keyword>
<proteinExistence type="inferred from homology"/>
<dbReference type="GO" id="GO:0005525">
    <property type="term" value="F:GTP binding"/>
    <property type="evidence" value="ECO:0007669"/>
    <property type="project" value="UniProtKB-KW"/>
</dbReference>
<dbReference type="FunFam" id="3.40.50.10050:FF:000001">
    <property type="entry name" value="Translation initiation factor IF-2"/>
    <property type="match status" value="1"/>
</dbReference>
<dbReference type="CDD" id="cd01887">
    <property type="entry name" value="IF2_eIF5B"/>
    <property type="match status" value="1"/>
</dbReference>
<protein>
    <recommendedName>
        <fullName evidence="2 8">Translation initiation factor IF-2</fullName>
    </recommendedName>
</protein>
<feature type="binding site" evidence="8">
    <location>
        <begin position="146"/>
        <end position="153"/>
    </location>
    <ligand>
        <name>GTP</name>
        <dbReference type="ChEBI" id="CHEBI:37565"/>
    </ligand>
</feature>
<dbReference type="Gene3D" id="3.40.50.300">
    <property type="entry name" value="P-loop containing nucleotide triphosphate hydrolases"/>
    <property type="match status" value="1"/>
</dbReference>
<evidence type="ECO:0000256" key="1">
    <source>
        <dbReference type="ARBA" id="ARBA00007733"/>
    </source>
</evidence>
<evidence type="ECO:0000313" key="13">
    <source>
        <dbReference type="Proteomes" id="UP000662873"/>
    </source>
</evidence>
<dbReference type="Gene3D" id="2.40.30.10">
    <property type="entry name" value="Translation factors"/>
    <property type="match status" value="2"/>
</dbReference>
<dbReference type="GO" id="GO:0003924">
    <property type="term" value="F:GTPase activity"/>
    <property type="evidence" value="ECO:0007669"/>
    <property type="project" value="UniProtKB-UniRule"/>
</dbReference>
<dbReference type="InterPro" id="IPR023115">
    <property type="entry name" value="TIF_IF2_dom3"/>
</dbReference>
<name>A0A809RB95_9BACT</name>
<dbReference type="FunFam" id="3.40.50.300:FF:000019">
    <property type="entry name" value="Translation initiation factor IF-2"/>
    <property type="match status" value="1"/>
</dbReference>
<dbReference type="CDD" id="cd03702">
    <property type="entry name" value="IF2_mtIF2_II"/>
    <property type="match status" value="1"/>
</dbReference>
<dbReference type="InterPro" id="IPR036925">
    <property type="entry name" value="TIF_IF2_dom3_sf"/>
</dbReference>
<comment type="function">
    <text evidence="7 8 9">One of the essential components for the initiation of protein synthesis. Protects formylmethionyl-tRNA from spontaneous hydrolysis and promotes its binding to the 30S ribosomal subunits. Also involved in the hydrolysis of GTP during the formation of the 70S ribosomal complex.</text>
</comment>
<dbReference type="InterPro" id="IPR009000">
    <property type="entry name" value="Transl_B-barrel_sf"/>
</dbReference>
<organism evidence="12 13">
    <name type="scientific">Candidatus Nitrosymbiomonas proteolyticus</name>
    <dbReference type="NCBI Taxonomy" id="2608984"/>
    <lineage>
        <taxon>Bacteria</taxon>
        <taxon>Bacillati</taxon>
        <taxon>Armatimonadota</taxon>
        <taxon>Armatimonadota incertae sedis</taxon>
        <taxon>Candidatus Nitrosymbiomonas</taxon>
    </lineage>
</organism>
<feature type="region of interest" description="Disordered" evidence="10">
    <location>
        <begin position="121"/>
        <end position="141"/>
    </location>
</feature>
<evidence type="ECO:0000256" key="3">
    <source>
        <dbReference type="ARBA" id="ARBA00022540"/>
    </source>
</evidence>
<keyword evidence="3 8" id="KW-0396">Initiation factor</keyword>
<dbReference type="InterPro" id="IPR000178">
    <property type="entry name" value="TF_IF2_bacterial-like"/>
</dbReference>
<dbReference type="FunFam" id="2.40.30.10:FF:000008">
    <property type="entry name" value="Translation initiation factor IF-2"/>
    <property type="match status" value="1"/>
</dbReference>
<gene>
    <name evidence="8" type="primary">infB</name>
    <name evidence="12" type="ORF">NPRO_24180</name>
</gene>
<dbReference type="SUPFAM" id="SSF50447">
    <property type="entry name" value="Translation proteins"/>
    <property type="match status" value="2"/>
</dbReference>
<keyword evidence="6 8" id="KW-0342">GTP-binding</keyword>
<dbReference type="NCBIfam" id="TIGR00487">
    <property type="entry name" value="IF-2"/>
    <property type="match status" value="1"/>
</dbReference>
<feature type="binding site" evidence="8">
    <location>
        <begin position="192"/>
        <end position="196"/>
    </location>
    <ligand>
        <name>GTP</name>
        <dbReference type="ChEBI" id="CHEBI:37565"/>
    </ligand>
</feature>
<evidence type="ECO:0000256" key="7">
    <source>
        <dbReference type="ARBA" id="ARBA00025162"/>
    </source>
</evidence>
<dbReference type="InterPro" id="IPR027417">
    <property type="entry name" value="P-loop_NTPase"/>
</dbReference>
<evidence type="ECO:0000313" key="12">
    <source>
        <dbReference type="EMBL" id="BBO24823.1"/>
    </source>
</evidence>
<dbReference type="SUPFAM" id="SSF52156">
    <property type="entry name" value="Initiation factor IF2/eIF5b, domain 3"/>
    <property type="match status" value="1"/>
</dbReference>
<dbReference type="InterPro" id="IPR005225">
    <property type="entry name" value="Small_GTP-bd"/>
</dbReference>
<dbReference type="EMBL" id="AP021858">
    <property type="protein sequence ID" value="BBO24823.1"/>
    <property type="molecule type" value="Genomic_DNA"/>
</dbReference>
<comment type="similarity">
    <text evidence="1 8 9">Belongs to the TRAFAC class translation factor GTPase superfamily. Classic translation factor GTPase family. IF-2 subfamily.</text>
</comment>
<dbReference type="Proteomes" id="UP000662873">
    <property type="component" value="Chromosome"/>
</dbReference>
<evidence type="ECO:0000256" key="10">
    <source>
        <dbReference type="SAM" id="MobiDB-lite"/>
    </source>
</evidence>
<feature type="region of interest" description="G-domain" evidence="8">
    <location>
        <begin position="140"/>
        <end position="288"/>
    </location>
</feature>
<dbReference type="AlphaFoldDB" id="A0A809RB95"/>
<reference evidence="12" key="1">
    <citation type="journal article" name="DNA Res.">
        <title>The physiological potential of anammox bacteria as revealed by their core genome structure.</title>
        <authorList>
            <person name="Okubo T."/>
            <person name="Toyoda A."/>
            <person name="Fukuhara K."/>
            <person name="Uchiyama I."/>
            <person name="Harigaya Y."/>
            <person name="Kuroiwa M."/>
            <person name="Suzuki T."/>
            <person name="Murakami Y."/>
            <person name="Suwa Y."/>
            <person name="Takami H."/>
        </authorList>
    </citation>
    <scope>NUCLEOTIDE SEQUENCE</scope>
    <source>
        <strain evidence="12">317325-2</strain>
    </source>
</reference>
<dbReference type="PROSITE" id="PS01176">
    <property type="entry name" value="IF2"/>
    <property type="match status" value="1"/>
</dbReference>
<keyword evidence="4 8" id="KW-0547">Nucleotide-binding</keyword>
<dbReference type="SUPFAM" id="SSF52540">
    <property type="entry name" value="P-loop containing nucleoside triphosphate hydrolases"/>
    <property type="match status" value="1"/>
</dbReference>
<dbReference type="InterPro" id="IPR044145">
    <property type="entry name" value="IF2_II"/>
</dbReference>
<dbReference type="PROSITE" id="PS51722">
    <property type="entry name" value="G_TR_2"/>
    <property type="match status" value="1"/>
</dbReference>
<dbReference type="HAMAP" id="MF_00100_B">
    <property type="entry name" value="IF_2_B"/>
    <property type="match status" value="1"/>
</dbReference>
<keyword evidence="5 8" id="KW-0648">Protein biosynthesis</keyword>
<dbReference type="NCBIfam" id="TIGR00231">
    <property type="entry name" value="small_GTP"/>
    <property type="match status" value="1"/>
</dbReference>
<dbReference type="PANTHER" id="PTHR43381:SF5">
    <property type="entry name" value="TR-TYPE G DOMAIN-CONTAINING PROTEIN"/>
    <property type="match status" value="1"/>
</dbReference>
<dbReference type="Pfam" id="PF11987">
    <property type="entry name" value="IF-2"/>
    <property type="match status" value="1"/>
</dbReference>
<dbReference type="GO" id="GO:0003743">
    <property type="term" value="F:translation initiation factor activity"/>
    <property type="evidence" value="ECO:0007669"/>
    <property type="project" value="UniProtKB-UniRule"/>
</dbReference>
<dbReference type="GO" id="GO:0005829">
    <property type="term" value="C:cytosol"/>
    <property type="evidence" value="ECO:0007669"/>
    <property type="project" value="TreeGrafter"/>
</dbReference>
<sequence length="636" mass="68427">MSLAIADVAKEFGLKPGQVAAALDDLGLLNEGGSIDVDADDLELVRESLAELDRGAEVLLPANCNPRDIATALDLTIPEVQKTLMVKFKVMATLTTSLKPEVAEQLVDGFGFKVRWADQPKPKAAAKPKKPSAGDQTRPPVVTIMGHVDHGKTSLLDYIRKANVAAREHGGITQHIGAYQVKLPEGEITFLDTPGHAAFTEMRSRGAQVTDIAILVVAADDGVMPQTKEAISHIKNAGVPMIVAVNKIDKPGVNPDKIKTELVQHEVIPEDFGGDVIVCPVSAITGEGVPHLLEMILLQSGVLDLKADPKGKPQGVVVEAKLEKGRGPVATVLVQNGTIRVGDAIVVGQCYGRIRAMSNFMGEAVQEAGPSMPVEVLGLSETPLAGDKVEVKEDEKTAREISDKRADAARIKSLHSPSRGLSLTDLKAKLSEGEINTLNLIIKADVQGSVEAVRGLVEKLQHPEVEVKIIHSGVGTITESDILLAGASSAIVVGFNVKPEGGAKTEAERKKVEIRTYRIIYELIEDIEAAIKGRLEPKFEENYLGEVEIRQVFNLTRQGKVAGCHVTDGRATRGARCRVHRGEDIVYDGKIASLRHVKDDVREVTQGFDCGVKFDDWEAFLAGDKIEVFELVQVNA</sequence>
<evidence type="ECO:0000256" key="4">
    <source>
        <dbReference type="ARBA" id="ARBA00022741"/>
    </source>
</evidence>
<evidence type="ECO:0000256" key="5">
    <source>
        <dbReference type="ARBA" id="ARBA00022917"/>
    </source>
</evidence>
<evidence type="ECO:0000256" key="2">
    <source>
        <dbReference type="ARBA" id="ARBA00020675"/>
    </source>
</evidence>
<accession>A0A809RB95</accession>